<dbReference type="Pfam" id="PF02515">
    <property type="entry name" value="CoA_transf_3"/>
    <property type="match status" value="2"/>
</dbReference>
<dbReference type="RefSeq" id="WP_129562680.1">
    <property type="nucleotide sequence ID" value="NZ_CADIKL010000009.1"/>
</dbReference>
<sequence length="500" mass="53623">MTPRDALEHLWMLAHPHDSAATHQAAFDTVDIEGDDPGLPSVFRIGTLAAASIGAAGLAAARLHRLRGGPEQRVGIDVRRALAAFRSERYLSVDGGAPFELRHPVTGYFETRDDRWIQLHANFAHHLHGILRVLGCGERRDDVAHAIRTHWDGAALDEALAQAGLCAALVRTPREWAALEQAQAVASLPLLEIERIGDGDDGAPLPRHGARPLDGVRVLDLTRIIAGPVAGRVLAHHGADVLLVNGPHLPNIAPLVIDNGRGKRSATLDLREAQDRAQLHALVRDADVFLQGYRPGALAAHGFAPEMLARERPGIVCVSICAYSHRGPWRERRGFDSLVQSASGIVWAESVAAAHGGVMPATEADASTGASVCKPFDALRPLPCQALDHATGYLAAYGAMVALARRAQEGGSWHVRVSLAQTGRWLQTMGTLAQGQRVPDVCAQDLADCFEEMDTPFGRVRAVASAERLERTPAFYARPSVPIGTDAPHWAARSGPREAG</sequence>
<proteinExistence type="predicted"/>
<dbReference type="InterPro" id="IPR050509">
    <property type="entry name" value="CoA-transferase_III"/>
</dbReference>
<dbReference type="SUPFAM" id="SSF89796">
    <property type="entry name" value="CoA-transferase family III (CaiB/BaiF)"/>
    <property type="match status" value="2"/>
</dbReference>
<dbReference type="Proteomes" id="UP000494119">
    <property type="component" value="Unassembled WGS sequence"/>
</dbReference>
<dbReference type="InterPro" id="IPR044855">
    <property type="entry name" value="CoA-Trfase_III_dom3_sf"/>
</dbReference>
<dbReference type="InterPro" id="IPR003673">
    <property type="entry name" value="CoA-Trfase_fam_III"/>
</dbReference>
<dbReference type="EC" id="2.8.3.16" evidence="1"/>
<dbReference type="AlphaFoldDB" id="A0A6J5FS53"/>
<gene>
    <name evidence="1" type="primary">frc_2</name>
    <name evidence="1" type="ORF">LMG28688_02236</name>
</gene>
<evidence type="ECO:0000313" key="2">
    <source>
        <dbReference type="Proteomes" id="UP000494119"/>
    </source>
</evidence>
<dbReference type="GO" id="GO:0033608">
    <property type="term" value="F:formyl-CoA transferase activity"/>
    <property type="evidence" value="ECO:0007669"/>
    <property type="project" value="UniProtKB-EC"/>
</dbReference>
<keyword evidence="1" id="KW-0808">Transferase</keyword>
<evidence type="ECO:0000313" key="1">
    <source>
        <dbReference type="EMBL" id="CAB3786292.1"/>
    </source>
</evidence>
<dbReference type="PANTHER" id="PTHR48228:SF4">
    <property type="entry name" value="BLR3030 PROTEIN"/>
    <property type="match status" value="1"/>
</dbReference>
<dbReference type="EMBL" id="CADIKL010000009">
    <property type="protein sequence ID" value="CAB3786292.1"/>
    <property type="molecule type" value="Genomic_DNA"/>
</dbReference>
<accession>A0A6J5FS53</accession>
<dbReference type="Gene3D" id="3.40.50.10540">
    <property type="entry name" value="Crotonobetainyl-coa:carnitine coa-transferase, domain 1"/>
    <property type="match status" value="2"/>
</dbReference>
<dbReference type="PANTHER" id="PTHR48228">
    <property type="entry name" value="SUCCINYL-COA--D-CITRAMALATE COA-TRANSFERASE"/>
    <property type="match status" value="1"/>
</dbReference>
<name>A0A6J5FS53_9BURK</name>
<protein>
    <submittedName>
        <fullName evidence="1">Formyl-CoA:oxalate CoA-transferase</fullName>
        <ecNumber evidence="1">2.8.3.16</ecNumber>
    </submittedName>
</protein>
<keyword evidence="2" id="KW-1185">Reference proteome</keyword>
<dbReference type="Gene3D" id="3.30.1540.10">
    <property type="entry name" value="formyl-coa transferase, domain 3"/>
    <property type="match status" value="1"/>
</dbReference>
<dbReference type="InterPro" id="IPR023606">
    <property type="entry name" value="CoA-Trfase_III_dom_1_sf"/>
</dbReference>
<reference evidence="1 2" key="1">
    <citation type="submission" date="2020-04" db="EMBL/GenBank/DDBJ databases">
        <authorList>
            <person name="De Canck E."/>
        </authorList>
    </citation>
    <scope>NUCLEOTIDE SEQUENCE [LARGE SCALE GENOMIC DNA]</scope>
    <source>
        <strain evidence="1 2">LMG 28688</strain>
    </source>
</reference>
<organism evidence="1 2">
    <name type="scientific">Paraburkholderia caffeinitolerans</name>
    <dbReference type="NCBI Taxonomy" id="1723730"/>
    <lineage>
        <taxon>Bacteria</taxon>
        <taxon>Pseudomonadati</taxon>
        <taxon>Pseudomonadota</taxon>
        <taxon>Betaproteobacteria</taxon>
        <taxon>Burkholderiales</taxon>
        <taxon>Burkholderiaceae</taxon>
        <taxon>Paraburkholderia</taxon>
    </lineage>
</organism>